<protein>
    <submittedName>
        <fullName evidence="2">Levansucrase</fullName>
    </submittedName>
</protein>
<dbReference type="AlphaFoldDB" id="A0A3F3H253"/>
<feature type="compositionally biased region" description="Low complexity" evidence="1">
    <location>
        <begin position="129"/>
        <end position="144"/>
    </location>
</feature>
<reference evidence="2" key="1">
    <citation type="journal article" date="2015" name="BMC Genomics">
        <title>Comparative genomics of Fructobacillus spp. and Leuconostoc spp. reveals niche-specific evolution of Fructobacillus spp.</title>
        <authorList>
            <person name="Endo A."/>
            <person name="Tanizawa Y."/>
            <person name="Tanaka N."/>
            <person name="Maeno S."/>
            <person name="Kumar H."/>
            <person name="Shiwa Y."/>
            <person name="Okada S."/>
            <person name="Yoshikawa H."/>
            <person name="Dicks L."/>
            <person name="Nakagawa J."/>
            <person name="Arita M."/>
        </authorList>
    </citation>
    <scope>NUCLEOTIDE SEQUENCE [LARGE SCALE GENOMIC DNA]</scope>
    <source>
        <strain evidence="2">F214-1</strain>
    </source>
</reference>
<organism evidence="2">
    <name type="scientific">Fructobacillus tropaeoli</name>
    <dbReference type="NCBI Taxonomy" id="709323"/>
    <lineage>
        <taxon>Bacteria</taxon>
        <taxon>Bacillati</taxon>
        <taxon>Bacillota</taxon>
        <taxon>Bacilli</taxon>
        <taxon>Lactobacillales</taxon>
        <taxon>Lactobacillaceae</taxon>
        <taxon>Fructobacillus</taxon>
    </lineage>
</organism>
<dbReference type="Proteomes" id="UP000064514">
    <property type="component" value="Unassembled WGS sequence"/>
</dbReference>
<accession>A0A3F3H253</accession>
<feature type="non-terminal residue" evidence="2">
    <location>
        <position position="1"/>
    </location>
</feature>
<dbReference type="SUPFAM" id="SSF69360">
    <property type="entry name" value="Cell wall binding repeat"/>
    <property type="match status" value="1"/>
</dbReference>
<gene>
    <name evidence="2" type="primary">levS</name>
    <name evidence="2" type="ORF">FTRO_0250020</name>
</gene>
<dbReference type="Gene3D" id="2.10.270.10">
    <property type="entry name" value="Cholin Binding"/>
    <property type="match status" value="1"/>
</dbReference>
<evidence type="ECO:0000256" key="1">
    <source>
        <dbReference type="SAM" id="MobiDB-lite"/>
    </source>
</evidence>
<evidence type="ECO:0000313" key="2">
    <source>
        <dbReference type="EMBL" id="GAP05035.1"/>
    </source>
</evidence>
<dbReference type="EMBL" id="DF968102">
    <property type="protein sequence ID" value="GAP05035.1"/>
    <property type="molecule type" value="Genomic_DNA"/>
</dbReference>
<feature type="region of interest" description="Disordered" evidence="1">
    <location>
        <begin position="99"/>
        <end position="144"/>
    </location>
</feature>
<proteinExistence type="predicted"/>
<sequence length="196" mass="21739">YEDGQLFTGFRYYMGTYYWFVDGVRQNAGWRQAWGLTYYTDQNGRAVQGQVPMYGTTYDFGNDGTYYLRIPGTKTPTTPGFGGAWTPGRTEPIIPDEKQYQQAMDSSRNGGSSYQAPSQPVASQPASQPATSTPVASSQPAASAPAQQAHKWTFVAYDDKYKAIYTKGGFNSQQEAINAGADYMDSHDNVESYSYY</sequence>
<feature type="compositionally biased region" description="Polar residues" evidence="1">
    <location>
        <begin position="100"/>
        <end position="128"/>
    </location>
</feature>
<name>A0A3F3H253_9LACO</name>